<gene>
    <name evidence="3" type="ORF">B0I10_1041</name>
</gene>
<dbReference type="OrthoDB" id="9763643at2"/>
<dbReference type="Proteomes" id="UP000249518">
    <property type="component" value="Unassembled WGS sequence"/>
</dbReference>
<feature type="domain" description="Secretion system C-terminal sorting" evidence="2">
    <location>
        <begin position="23"/>
        <end position="95"/>
    </location>
</feature>
<reference evidence="3 4" key="1">
    <citation type="submission" date="2018-06" db="EMBL/GenBank/DDBJ databases">
        <title>Genomic Encyclopedia of Type Strains, Phase III (KMG-III): the genomes of soil and plant-associated and newly described type strains.</title>
        <authorList>
            <person name="Whitman W."/>
        </authorList>
    </citation>
    <scope>NUCLEOTIDE SEQUENCE [LARGE SCALE GENOMIC DNA]</scope>
    <source>
        <strain evidence="3 4">CGMCC 1.12504</strain>
    </source>
</reference>
<organism evidence="3 4">
    <name type="scientific">Flavobacterium lacus</name>
    <dbReference type="NCBI Taxonomy" id="1353778"/>
    <lineage>
        <taxon>Bacteria</taxon>
        <taxon>Pseudomonadati</taxon>
        <taxon>Bacteroidota</taxon>
        <taxon>Flavobacteriia</taxon>
        <taxon>Flavobacteriales</taxon>
        <taxon>Flavobacteriaceae</taxon>
        <taxon>Flavobacterium</taxon>
    </lineage>
</organism>
<accession>A0A328WUM3</accession>
<dbReference type="EMBL" id="QLSV01000004">
    <property type="protein sequence ID" value="RAR48866.1"/>
    <property type="molecule type" value="Genomic_DNA"/>
</dbReference>
<dbReference type="RefSeq" id="WP_146740309.1">
    <property type="nucleotide sequence ID" value="NZ_QLSV01000004.1"/>
</dbReference>
<dbReference type="Pfam" id="PF18962">
    <property type="entry name" value="Por_Secre_tail"/>
    <property type="match status" value="1"/>
</dbReference>
<dbReference type="AlphaFoldDB" id="A0A328WUM3"/>
<evidence type="ECO:0000313" key="3">
    <source>
        <dbReference type="EMBL" id="RAR48866.1"/>
    </source>
</evidence>
<evidence type="ECO:0000313" key="4">
    <source>
        <dbReference type="Proteomes" id="UP000249518"/>
    </source>
</evidence>
<proteinExistence type="predicted"/>
<evidence type="ECO:0000256" key="1">
    <source>
        <dbReference type="ARBA" id="ARBA00022729"/>
    </source>
</evidence>
<evidence type="ECO:0000259" key="2">
    <source>
        <dbReference type="Pfam" id="PF18962"/>
    </source>
</evidence>
<feature type="non-terminal residue" evidence="3">
    <location>
        <position position="1"/>
    </location>
</feature>
<keyword evidence="1" id="KW-0732">Signal</keyword>
<protein>
    <submittedName>
        <fullName evidence="3">Putative secreted protein (Por secretion system target)</fullName>
    </submittedName>
</protein>
<dbReference type="NCBIfam" id="TIGR04183">
    <property type="entry name" value="Por_Secre_tail"/>
    <property type="match status" value="1"/>
</dbReference>
<keyword evidence="4" id="KW-1185">Reference proteome</keyword>
<comment type="caution">
    <text evidence="3">The sequence shown here is derived from an EMBL/GenBank/DDBJ whole genome shotgun (WGS) entry which is preliminary data.</text>
</comment>
<name>A0A328WUM3_9FLAO</name>
<dbReference type="InterPro" id="IPR026444">
    <property type="entry name" value="Secre_tail"/>
</dbReference>
<sequence length="97" mass="10625">TSMDDDESTQLGTPSSPLVLVAYPNPFSTSFMLRPLEGVDSSVTYQVYDITGKLLESRAVNSSEIGTHAIGENYPSGMYLVIATQGDTRQTFKMIKR</sequence>